<organism evidence="2">
    <name type="scientific">Menopon gallinae</name>
    <name type="common">poultry shaft louse</name>
    <dbReference type="NCBI Taxonomy" id="328185"/>
    <lineage>
        <taxon>Eukaryota</taxon>
        <taxon>Metazoa</taxon>
        <taxon>Ecdysozoa</taxon>
        <taxon>Arthropoda</taxon>
        <taxon>Hexapoda</taxon>
        <taxon>Insecta</taxon>
        <taxon>Pterygota</taxon>
        <taxon>Neoptera</taxon>
        <taxon>Paraneoptera</taxon>
        <taxon>Psocodea</taxon>
        <taxon>Troctomorpha</taxon>
        <taxon>Phthiraptera</taxon>
        <taxon>Amblycera</taxon>
        <taxon>Menoponidae</taxon>
        <taxon>Menopon</taxon>
    </lineage>
</organism>
<proteinExistence type="predicted"/>
<feature type="chain" id="PRO_5043946305" evidence="1">
    <location>
        <begin position="18"/>
        <end position="141"/>
    </location>
</feature>
<comment type="caution">
    <text evidence="2">The sequence shown here is derived from an EMBL/GenBank/DDBJ whole genome shotgun (WGS) entry which is preliminary data.</text>
</comment>
<feature type="signal peptide" evidence="1">
    <location>
        <begin position="1"/>
        <end position="17"/>
    </location>
</feature>
<dbReference type="EMBL" id="JARGDH010000001">
    <property type="protein sequence ID" value="KAL0278903.1"/>
    <property type="molecule type" value="Genomic_DNA"/>
</dbReference>
<evidence type="ECO:0000256" key="1">
    <source>
        <dbReference type="SAM" id="SignalP"/>
    </source>
</evidence>
<accession>A0AAW2IAX7</accession>
<reference evidence="2" key="1">
    <citation type="journal article" date="2024" name="Gigascience">
        <title>Chromosome-level genome of the poultry shaft louse Menopon gallinae provides insight into the host-switching and adaptive evolution of parasitic lice.</title>
        <authorList>
            <person name="Xu Y."/>
            <person name="Ma L."/>
            <person name="Liu S."/>
            <person name="Liang Y."/>
            <person name="Liu Q."/>
            <person name="He Z."/>
            <person name="Tian L."/>
            <person name="Duan Y."/>
            <person name="Cai W."/>
            <person name="Li H."/>
            <person name="Song F."/>
        </authorList>
    </citation>
    <scope>NUCLEOTIDE SEQUENCE</scope>
    <source>
        <strain evidence="2">Cailab_2023a</strain>
    </source>
</reference>
<gene>
    <name evidence="2" type="ORF">PYX00_000583</name>
</gene>
<name>A0AAW2IAX7_9NEOP</name>
<sequence>MVKSLIFLVVAVGLAAGYGIGNRVTPTTEKTLDKGRNNLKEKDELSPLAQPQEGLVEVKESEIPDGTLVYVLDELDLPQPEGETLKGADNLVFRPLFQYRNKQAALAQRRIANGYRRRYFIQRRPYRNAAYYYYNPYNSWY</sequence>
<protein>
    <submittedName>
        <fullName evidence="2">Uncharacterized protein</fullName>
    </submittedName>
</protein>
<keyword evidence="1" id="KW-0732">Signal</keyword>
<dbReference type="AlphaFoldDB" id="A0AAW2IAX7"/>
<evidence type="ECO:0000313" key="2">
    <source>
        <dbReference type="EMBL" id="KAL0278903.1"/>
    </source>
</evidence>